<sequence>GIMNERTQKIFDVTILQKYLFLKILHLIPNLPVFDYEIC</sequence>
<comment type="caution">
    <text evidence="1">The sequence shown here is derived from an EMBL/GenBank/DDBJ whole genome shotgun (WGS) entry which is preliminary data.</text>
</comment>
<protein>
    <submittedName>
        <fullName evidence="1">24820_t:CDS:1</fullName>
    </submittedName>
</protein>
<reference evidence="1" key="1">
    <citation type="submission" date="2021-06" db="EMBL/GenBank/DDBJ databases">
        <authorList>
            <person name="Kallberg Y."/>
            <person name="Tangrot J."/>
            <person name="Rosling A."/>
        </authorList>
    </citation>
    <scope>NUCLEOTIDE SEQUENCE</scope>
    <source>
        <strain evidence="1">MA461A</strain>
    </source>
</reference>
<dbReference type="Proteomes" id="UP000789920">
    <property type="component" value="Unassembled WGS sequence"/>
</dbReference>
<accession>A0ACA9S4C9</accession>
<organism evidence="1 2">
    <name type="scientific">Racocetra persica</name>
    <dbReference type="NCBI Taxonomy" id="160502"/>
    <lineage>
        <taxon>Eukaryota</taxon>
        <taxon>Fungi</taxon>
        <taxon>Fungi incertae sedis</taxon>
        <taxon>Mucoromycota</taxon>
        <taxon>Glomeromycotina</taxon>
        <taxon>Glomeromycetes</taxon>
        <taxon>Diversisporales</taxon>
        <taxon>Gigasporaceae</taxon>
        <taxon>Racocetra</taxon>
    </lineage>
</organism>
<gene>
    <name evidence="1" type="ORF">RPERSI_LOCUS26786</name>
</gene>
<evidence type="ECO:0000313" key="2">
    <source>
        <dbReference type="Proteomes" id="UP000789920"/>
    </source>
</evidence>
<feature type="non-terminal residue" evidence="1">
    <location>
        <position position="1"/>
    </location>
</feature>
<evidence type="ECO:0000313" key="1">
    <source>
        <dbReference type="EMBL" id="CAG8826662.1"/>
    </source>
</evidence>
<dbReference type="EMBL" id="CAJVQC010092542">
    <property type="protein sequence ID" value="CAG8826662.1"/>
    <property type="molecule type" value="Genomic_DNA"/>
</dbReference>
<name>A0ACA9S4C9_9GLOM</name>
<keyword evidence="2" id="KW-1185">Reference proteome</keyword>
<proteinExistence type="predicted"/>